<evidence type="ECO:0000313" key="2">
    <source>
        <dbReference type="EMBL" id="TYI04003.1"/>
    </source>
</evidence>
<proteinExistence type="predicted"/>
<keyword evidence="3" id="KW-1185">Reference proteome</keyword>
<dbReference type="EMBL" id="CM017620">
    <property type="protein sequence ID" value="TYI04003.1"/>
    <property type="molecule type" value="Genomic_DNA"/>
</dbReference>
<name>A0A5D2NL42_GOSTO</name>
<gene>
    <name evidence="2" type="ORF">ES332_A11G384200v1</name>
</gene>
<evidence type="ECO:0000313" key="3">
    <source>
        <dbReference type="Proteomes" id="UP000322667"/>
    </source>
</evidence>
<accession>A0A5D2NL42</accession>
<evidence type="ECO:0000256" key="1">
    <source>
        <dbReference type="SAM" id="MobiDB-lite"/>
    </source>
</evidence>
<feature type="region of interest" description="Disordered" evidence="1">
    <location>
        <begin position="101"/>
        <end position="124"/>
    </location>
</feature>
<dbReference type="Proteomes" id="UP000322667">
    <property type="component" value="Chromosome A11"/>
</dbReference>
<protein>
    <submittedName>
        <fullName evidence="2">Uncharacterized protein</fullName>
    </submittedName>
</protein>
<sequence>MVHVNVGQKPNKIGTGSLLLNSQLLTITTLPINNSKSVRGTFTIRITPFTETQFPLLSSEIQKSFSLPFSKFLPKTLLKHTQRFNFSRIHPSPILRQSFLHSSSKQRPQMHPTMISSVSWQMGS</sequence>
<dbReference type="AlphaFoldDB" id="A0A5D2NL42"/>
<reference evidence="2 3" key="1">
    <citation type="submission" date="2019-07" db="EMBL/GenBank/DDBJ databases">
        <title>WGS assembly of Gossypium tomentosum.</title>
        <authorList>
            <person name="Chen Z.J."/>
            <person name="Sreedasyam A."/>
            <person name="Ando A."/>
            <person name="Song Q."/>
            <person name="De L."/>
            <person name="Hulse-Kemp A."/>
            <person name="Ding M."/>
            <person name="Ye W."/>
            <person name="Kirkbride R."/>
            <person name="Jenkins J."/>
            <person name="Plott C."/>
            <person name="Lovell J."/>
            <person name="Lin Y.-M."/>
            <person name="Vaughn R."/>
            <person name="Liu B."/>
            <person name="Li W."/>
            <person name="Simpson S."/>
            <person name="Scheffler B."/>
            <person name="Saski C."/>
            <person name="Grover C."/>
            <person name="Hu G."/>
            <person name="Conover J."/>
            <person name="Carlson J."/>
            <person name="Shu S."/>
            <person name="Boston L."/>
            <person name="Williams M."/>
            <person name="Peterson D."/>
            <person name="Mcgee K."/>
            <person name="Jones D."/>
            <person name="Wendel J."/>
            <person name="Stelly D."/>
            <person name="Grimwood J."/>
            <person name="Schmutz J."/>
        </authorList>
    </citation>
    <scope>NUCLEOTIDE SEQUENCE [LARGE SCALE GENOMIC DNA]</scope>
    <source>
        <strain evidence="2">7179.01</strain>
    </source>
</reference>
<organism evidence="2 3">
    <name type="scientific">Gossypium tomentosum</name>
    <name type="common">Hawaiian cotton</name>
    <name type="synonym">Gossypium sandvicense</name>
    <dbReference type="NCBI Taxonomy" id="34277"/>
    <lineage>
        <taxon>Eukaryota</taxon>
        <taxon>Viridiplantae</taxon>
        <taxon>Streptophyta</taxon>
        <taxon>Embryophyta</taxon>
        <taxon>Tracheophyta</taxon>
        <taxon>Spermatophyta</taxon>
        <taxon>Magnoliopsida</taxon>
        <taxon>eudicotyledons</taxon>
        <taxon>Gunneridae</taxon>
        <taxon>Pentapetalae</taxon>
        <taxon>rosids</taxon>
        <taxon>malvids</taxon>
        <taxon>Malvales</taxon>
        <taxon>Malvaceae</taxon>
        <taxon>Malvoideae</taxon>
        <taxon>Gossypium</taxon>
    </lineage>
</organism>
<feature type="compositionally biased region" description="Polar residues" evidence="1">
    <location>
        <begin position="114"/>
        <end position="124"/>
    </location>
</feature>